<dbReference type="PANTHER" id="PTHR42978:SF2">
    <property type="entry name" value="102 KBASES UNSTABLE REGION: FROM 1 TO 119443"/>
    <property type="match status" value="1"/>
</dbReference>
<evidence type="ECO:0000256" key="5">
    <source>
        <dbReference type="ARBA" id="ARBA00022833"/>
    </source>
</evidence>
<dbReference type="Pfam" id="PF00753">
    <property type="entry name" value="Lactamase_B"/>
    <property type="match status" value="1"/>
</dbReference>
<dbReference type="InterPro" id="IPR051013">
    <property type="entry name" value="MBL_superfamily_lactonases"/>
</dbReference>
<protein>
    <recommendedName>
        <fullName evidence="6">Metallo-beta-lactamase domain-containing protein</fullName>
    </recommendedName>
</protein>
<dbReference type="Gene3D" id="3.60.15.10">
    <property type="entry name" value="Ribonuclease Z/Hydroxyacylglutathione hydrolase-like"/>
    <property type="match status" value="1"/>
</dbReference>
<comment type="similarity">
    <text evidence="2">Belongs to the metallo-beta-lactamase superfamily.</text>
</comment>
<keyword evidence="5" id="KW-0862">Zinc</keyword>
<organism evidence="7 8">
    <name type="scientific">Aspergillus lucknowensis</name>
    <dbReference type="NCBI Taxonomy" id="176173"/>
    <lineage>
        <taxon>Eukaryota</taxon>
        <taxon>Fungi</taxon>
        <taxon>Dikarya</taxon>
        <taxon>Ascomycota</taxon>
        <taxon>Pezizomycotina</taxon>
        <taxon>Eurotiomycetes</taxon>
        <taxon>Eurotiomycetidae</taxon>
        <taxon>Eurotiales</taxon>
        <taxon>Aspergillaceae</taxon>
        <taxon>Aspergillus</taxon>
        <taxon>Aspergillus subgen. Nidulantes</taxon>
    </lineage>
</organism>
<dbReference type="GeneID" id="98149172"/>
<evidence type="ECO:0000259" key="6">
    <source>
        <dbReference type="Pfam" id="PF00753"/>
    </source>
</evidence>
<keyword evidence="3" id="KW-0479">Metal-binding</keyword>
<accession>A0ABR4L8P0</accession>
<comment type="cofactor">
    <cofactor evidence="1">
        <name>Zn(2+)</name>
        <dbReference type="ChEBI" id="CHEBI:29105"/>
    </cofactor>
</comment>
<dbReference type="EMBL" id="JBFXLQ010000106">
    <property type="protein sequence ID" value="KAL2859827.1"/>
    <property type="molecule type" value="Genomic_DNA"/>
</dbReference>
<dbReference type="RefSeq" id="XP_070880383.1">
    <property type="nucleotide sequence ID" value="XM_071034100.1"/>
</dbReference>
<feature type="domain" description="Metallo-beta-lactamase" evidence="6">
    <location>
        <begin position="65"/>
        <end position="156"/>
    </location>
</feature>
<name>A0ABR4L8P0_9EURO</name>
<gene>
    <name evidence="7" type="ORF">BJX67DRAFT_386592</name>
</gene>
<evidence type="ECO:0000256" key="3">
    <source>
        <dbReference type="ARBA" id="ARBA00022723"/>
    </source>
</evidence>
<keyword evidence="8" id="KW-1185">Reference proteome</keyword>
<reference evidence="7 8" key="1">
    <citation type="submission" date="2024-07" db="EMBL/GenBank/DDBJ databases">
        <title>Section-level genome sequencing and comparative genomics of Aspergillus sections Usti and Cavernicolus.</title>
        <authorList>
            <consortium name="Lawrence Berkeley National Laboratory"/>
            <person name="Nybo J.L."/>
            <person name="Vesth T.C."/>
            <person name="Theobald S."/>
            <person name="Frisvad J.C."/>
            <person name="Larsen T.O."/>
            <person name="Kjaerboelling I."/>
            <person name="Rothschild-Mancinelli K."/>
            <person name="Lyhne E.K."/>
            <person name="Kogle M.E."/>
            <person name="Barry K."/>
            <person name="Clum A."/>
            <person name="Na H."/>
            <person name="Ledsgaard L."/>
            <person name="Lin J."/>
            <person name="Lipzen A."/>
            <person name="Kuo A."/>
            <person name="Riley R."/>
            <person name="Mondo S."/>
            <person name="Labutti K."/>
            <person name="Haridas S."/>
            <person name="Pangalinan J."/>
            <person name="Salamov A.A."/>
            <person name="Simmons B.A."/>
            <person name="Magnuson J.K."/>
            <person name="Chen J."/>
            <person name="Drula E."/>
            <person name="Henrissat B."/>
            <person name="Wiebenga A."/>
            <person name="Lubbers R.J."/>
            <person name="Gomes A.C."/>
            <person name="Macurrencykelacurrency M.R."/>
            <person name="Stajich J."/>
            <person name="Grigoriev I.V."/>
            <person name="Mortensen U.H."/>
            <person name="De Vries R.P."/>
            <person name="Baker S.E."/>
            <person name="Andersen M.R."/>
        </authorList>
    </citation>
    <scope>NUCLEOTIDE SEQUENCE [LARGE SCALE GENOMIC DNA]</scope>
    <source>
        <strain evidence="7 8">CBS 449.75</strain>
    </source>
</reference>
<dbReference type="InterPro" id="IPR036866">
    <property type="entry name" value="RibonucZ/Hydroxyglut_hydro"/>
</dbReference>
<sequence length="205" mass="22620">MSAIQNQLQKGAVPNSISNVCPQGTKFHVLEVGWLECDEGFVTRGDNTNLKSNEGESFVNKRRQMPTYYILVEHPHDGLILWETGCGKDYPEVCGSAISDIFARVKYEPQHEHRAAVEATGNNIDDIKKIIIGHLHLDHAGGLNEFAGRKDVQPIADDYSKGGAPCCPLMILREALLVTIRVSLANVTNGALFKRPCHDLELAED</sequence>
<dbReference type="Proteomes" id="UP001610432">
    <property type="component" value="Unassembled WGS sequence"/>
</dbReference>
<dbReference type="SUPFAM" id="SSF56281">
    <property type="entry name" value="Metallo-hydrolase/oxidoreductase"/>
    <property type="match status" value="1"/>
</dbReference>
<evidence type="ECO:0000313" key="7">
    <source>
        <dbReference type="EMBL" id="KAL2859827.1"/>
    </source>
</evidence>
<evidence type="ECO:0000313" key="8">
    <source>
        <dbReference type="Proteomes" id="UP001610432"/>
    </source>
</evidence>
<comment type="caution">
    <text evidence="7">The sequence shown here is derived from an EMBL/GenBank/DDBJ whole genome shotgun (WGS) entry which is preliminary data.</text>
</comment>
<keyword evidence="4" id="KW-0378">Hydrolase</keyword>
<evidence type="ECO:0000256" key="1">
    <source>
        <dbReference type="ARBA" id="ARBA00001947"/>
    </source>
</evidence>
<dbReference type="InterPro" id="IPR001279">
    <property type="entry name" value="Metallo-B-lactamas"/>
</dbReference>
<proteinExistence type="inferred from homology"/>
<dbReference type="PANTHER" id="PTHR42978">
    <property type="entry name" value="QUORUM-QUENCHING LACTONASE YTNP-RELATED-RELATED"/>
    <property type="match status" value="1"/>
</dbReference>
<evidence type="ECO:0000256" key="2">
    <source>
        <dbReference type="ARBA" id="ARBA00007749"/>
    </source>
</evidence>
<evidence type="ECO:0000256" key="4">
    <source>
        <dbReference type="ARBA" id="ARBA00022801"/>
    </source>
</evidence>